<dbReference type="GO" id="GO:0046820">
    <property type="term" value="F:4-amino-4-deoxychorismate synthase activity"/>
    <property type="evidence" value="ECO:0007669"/>
    <property type="project" value="TreeGrafter"/>
</dbReference>
<dbReference type="Gene3D" id="3.20.10.10">
    <property type="entry name" value="D-amino Acid Aminotransferase, subunit A, domain 2"/>
    <property type="match status" value="1"/>
</dbReference>
<dbReference type="Gene3D" id="3.30.470.10">
    <property type="match status" value="1"/>
</dbReference>
<proteinExistence type="predicted"/>
<dbReference type="PRINTS" id="PR00095">
    <property type="entry name" value="ANTSNTHASEI"/>
</dbReference>
<dbReference type="InterPro" id="IPR005802">
    <property type="entry name" value="ADC_synth_comp_1"/>
</dbReference>
<dbReference type="InterPro" id="IPR043132">
    <property type="entry name" value="BCAT-like_C"/>
</dbReference>
<dbReference type="SUPFAM" id="SSF56322">
    <property type="entry name" value="ADC synthase"/>
    <property type="match status" value="1"/>
</dbReference>
<organism evidence="2 3">
    <name type="scientific">Pseudonocardia halophobica</name>
    <dbReference type="NCBI Taxonomy" id="29401"/>
    <lineage>
        <taxon>Bacteria</taxon>
        <taxon>Bacillati</taxon>
        <taxon>Actinomycetota</taxon>
        <taxon>Actinomycetes</taxon>
        <taxon>Pseudonocardiales</taxon>
        <taxon>Pseudonocardiaceae</taxon>
        <taxon>Pseudonocardia</taxon>
    </lineage>
</organism>
<dbReference type="Pfam" id="PF00425">
    <property type="entry name" value="Chorismate_bind"/>
    <property type="match status" value="1"/>
</dbReference>
<dbReference type="PANTHER" id="PTHR11236:SF50">
    <property type="entry name" value="AMINODEOXYCHORISMATE SYNTHASE COMPONENT 1"/>
    <property type="match status" value="1"/>
</dbReference>
<evidence type="ECO:0000313" key="3">
    <source>
        <dbReference type="Proteomes" id="UP001143463"/>
    </source>
</evidence>
<dbReference type="SUPFAM" id="SSF56752">
    <property type="entry name" value="D-aminoacid aminotransferase-like PLP-dependent enzymes"/>
    <property type="match status" value="1"/>
</dbReference>
<dbReference type="InterPro" id="IPR043131">
    <property type="entry name" value="BCAT-like_N"/>
</dbReference>
<evidence type="ECO:0000259" key="1">
    <source>
        <dbReference type="Pfam" id="PF00425"/>
    </source>
</evidence>
<keyword evidence="3" id="KW-1185">Reference proteome</keyword>
<dbReference type="Pfam" id="PF01063">
    <property type="entry name" value="Aminotran_4"/>
    <property type="match status" value="1"/>
</dbReference>
<dbReference type="PANTHER" id="PTHR11236">
    <property type="entry name" value="AMINOBENZOATE/ANTHRANILATE SYNTHASE"/>
    <property type="match status" value="1"/>
</dbReference>
<dbReference type="EMBL" id="BSFQ01000030">
    <property type="protein sequence ID" value="GLL14326.1"/>
    <property type="molecule type" value="Genomic_DNA"/>
</dbReference>
<accession>A0A9W6L634</accession>
<dbReference type="Proteomes" id="UP001143463">
    <property type="component" value="Unassembled WGS sequence"/>
</dbReference>
<dbReference type="Gene3D" id="3.60.120.10">
    <property type="entry name" value="Anthranilate synthase"/>
    <property type="match status" value="1"/>
</dbReference>
<sequence>MSGSWARVDDLVAGTARLFPRAEAELVAWRPEEVAGVLDEVQRRTDEGWWAFGTVAYEAAGGLDPTLVTREPVDGLPLAWFGLTRESHPVPVVAHGPRSPLSAGPWEPEWDAAAHRAAVGTVRERIAAGETYQCNLTTRLTAPVAGDLTQLYRDLALGQRGEHHAYLDTGRFVVASASPELFFSLRGDRILMRPMKGTAPRGRTTAEDAEAVARLRGSAKERAENVMIVDLVRNDLARLARPGTVTVPRLLGVERYPTVHQLTSDVTAQLRPGVGLTKIFRALFPCGSVTGAPKARTMELIREIEASPRGVYCGAVGVVAPAGHPERARFSVAIRTVVADRARGTATYGTGGGVTWGSEPGAEYAELRAKARVLDARPEDFHLIETMRHEAETGLRSLDAHLTRAADSAAYFGFRFDEAAVRSALAARLAGCGGARVRLRCYRDGTSGIDVEDLPPPASGPVRLVLDPEPVDSTQCWPHHKTSRRAPYSVRLARHPEADDVLLVNERGEVTESCTANLAVRLDGEWWTPALGSGCLPGVERGLMVAVGRLRERALRPGDLLRAQELALVSSLRGWRAATLTSAAVPSGQPT</sequence>
<dbReference type="InterPro" id="IPR001544">
    <property type="entry name" value="Aminotrans_IV"/>
</dbReference>
<dbReference type="NCBIfam" id="TIGR00553">
    <property type="entry name" value="pabB"/>
    <property type="match status" value="1"/>
</dbReference>
<dbReference type="GO" id="GO:0000162">
    <property type="term" value="P:L-tryptophan biosynthetic process"/>
    <property type="evidence" value="ECO:0007669"/>
    <property type="project" value="TreeGrafter"/>
</dbReference>
<dbReference type="InterPro" id="IPR019999">
    <property type="entry name" value="Anth_synth_I-like"/>
</dbReference>
<dbReference type="RefSeq" id="WP_037049963.1">
    <property type="nucleotide sequence ID" value="NZ_BAAAUZ010000026.1"/>
</dbReference>
<feature type="domain" description="Chorismate-utilising enzyme C-terminal" evidence="1">
    <location>
        <begin position="113"/>
        <end position="370"/>
    </location>
</feature>
<dbReference type="AlphaFoldDB" id="A0A9W6L634"/>
<gene>
    <name evidence="2" type="ORF">GCM10017577_54730</name>
</gene>
<comment type="caution">
    <text evidence="2">The sequence shown here is derived from an EMBL/GenBank/DDBJ whole genome shotgun (WGS) entry which is preliminary data.</text>
</comment>
<evidence type="ECO:0000313" key="2">
    <source>
        <dbReference type="EMBL" id="GLL14326.1"/>
    </source>
</evidence>
<reference evidence="2" key="1">
    <citation type="journal article" date="2014" name="Int. J. Syst. Evol. Microbiol.">
        <title>Complete genome sequence of Corynebacterium casei LMG S-19264T (=DSM 44701T), isolated from a smear-ripened cheese.</title>
        <authorList>
            <consortium name="US DOE Joint Genome Institute (JGI-PGF)"/>
            <person name="Walter F."/>
            <person name="Albersmeier A."/>
            <person name="Kalinowski J."/>
            <person name="Ruckert C."/>
        </authorList>
    </citation>
    <scope>NUCLEOTIDE SEQUENCE</scope>
    <source>
        <strain evidence="2">VKM Ac-1069</strain>
    </source>
</reference>
<name>A0A9W6L634_9PSEU</name>
<reference evidence="2" key="2">
    <citation type="submission" date="2023-01" db="EMBL/GenBank/DDBJ databases">
        <authorList>
            <person name="Sun Q."/>
            <person name="Evtushenko L."/>
        </authorList>
    </citation>
    <scope>NUCLEOTIDE SEQUENCE</scope>
    <source>
        <strain evidence="2">VKM Ac-1069</strain>
    </source>
</reference>
<dbReference type="InterPro" id="IPR036038">
    <property type="entry name" value="Aminotransferase-like"/>
</dbReference>
<dbReference type="InterPro" id="IPR015890">
    <property type="entry name" value="Chorismate_C"/>
</dbReference>
<dbReference type="InterPro" id="IPR005801">
    <property type="entry name" value="ADC_synthase"/>
</dbReference>
<dbReference type="GO" id="GO:0009396">
    <property type="term" value="P:folic acid-containing compound biosynthetic process"/>
    <property type="evidence" value="ECO:0007669"/>
    <property type="project" value="InterPro"/>
</dbReference>
<protein>
    <submittedName>
        <fullName evidence="2">Aminodeoxychorismate synthase, component I</fullName>
    </submittedName>
</protein>